<keyword evidence="3" id="KW-1185">Reference proteome</keyword>
<accession>A0A2T5G084</accession>
<comment type="caution">
    <text evidence="2">The sequence shown here is derived from an EMBL/GenBank/DDBJ whole genome shotgun (WGS) entry which is preliminary data.</text>
</comment>
<gene>
    <name evidence="2" type="ORF">CLG96_07515</name>
</gene>
<sequence>MYRRHFTAICAALLLPSAALAHHGWSSYDATKVIRITAPLTDLSWSNPHGSAKVAYNKQVWTIVLAPVARMEARGLTPAMLGPGKQVTLVGYPRSDGTPEMRIERVTVDGKTVELR</sequence>
<proteinExistence type="predicted"/>
<name>A0A2T5G084_9SPHN</name>
<evidence type="ECO:0008006" key="4">
    <source>
        <dbReference type="Google" id="ProtNLM"/>
    </source>
</evidence>
<feature type="chain" id="PRO_5015617570" description="Copper-binding protein" evidence="1">
    <location>
        <begin position="22"/>
        <end position="116"/>
    </location>
</feature>
<dbReference type="OrthoDB" id="512581at2"/>
<organism evidence="2 3">
    <name type="scientific">Sphingomonas oleivorans</name>
    <dbReference type="NCBI Taxonomy" id="1735121"/>
    <lineage>
        <taxon>Bacteria</taxon>
        <taxon>Pseudomonadati</taxon>
        <taxon>Pseudomonadota</taxon>
        <taxon>Alphaproteobacteria</taxon>
        <taxon>Sphingomonadales</taxon>
        <taxon>Sphingomonadaceae</taxon>
        <taxon>Sphingomonas</taxon>
    </lineage>
</organism>
<dbReference type="RefSeq" id="WP_107967231.1">
    <property type="nucleotide sequence ID" value="NZ_NWBU01000005.1"/>
</dbReference>
<dbReference type="InterPro" id="IPR046150">
    <property type="entry name" value="DUF6152"/>
</dbReference>
<feature type="signal peptide" evidence="1">
    <location>
        <begin position="1"/>
        <end position="21"/>
    </location>
</feature>
<protein>
    <recommendedName>
        <fullName evidence="4">Copper-binding protein</fullName>
    </recommendedName>
</protein>
<dbReference type="Pfam" id="PF19649">
    <property type="entry name" value="DUF6152"/>
    <property type="match status" value="1"/>
</dbReference>
<evidence type="ECO:0000313" key="3">
    <source>
        <dbReference type="Proteomes" id="UP000244162"/>
    </source>
</evidence>
<dbReference type="AlphaFoldDB" id="A0A2T5G084"/>
<reference evidence="2 3" key="1">
    <citation type="submission" date="2017-09" db="EMBL/GenBank/DDBJ databases">
        <title>Sphingomonas panjinensis sp.nov., isolated from oil-contaminated soil.</title>
        <authorList>
            <person name="Wang L."/>
            <person name="Chen L."/>
        </authorList>
    </citation>
    <scope>NUCLEOTIDE SEQUENCE [LARGE SCALE GENOMIC DNA]</scope>
    <source>
        <strain evidence="2 3">FW-11</strain>
    </source>
</reference>
<dbReference type="EMBL" id="NWBU01000005">
    <property type="protein sequence ID" value="PTQ12369.1"/>
    <property type="molecule type" value="Genomic_DNA"/>
</dbReference>
<keyword evidence="1" id="KW-0732">Signal</keyword>
<dbReference type="Proteomes" id="UP000244162">
    <property type="component" value="Unassembled WGS sequence"/>
</dbReference>
<evidence type="ECO:0000256" key="1">
    <source>
        <dbReference type="SAM" id="SignalP"/>
    </source>
</evidence>
<evidence type="ECO:0000313" key="2">
    <source>
        <dbReference type="EMBL" id="PTQ12369.1"/>
    </source>
</evidence>